<evidence type="ECO:0000313" key="4">
    <source>
        <dbReference type="Proteomes" id="UP000239156"/>
    </source>
</evidence>
<dbReference type="GO" id="GO:0046983">
    <property type="term" value="F:protein dimerization activity"/>
    <property type="evidence" value="ECO:0007669"/>
    <property type="project" value="InterPro"/>
</dbReference>
<proteinExistence type="predicted"/>
<dbReference type="SUPFAM" id="SSF53098">
    <property type="entry name" value="Ribonuclease H-like"/>
    <property type="match status" value="1"/>
</dbReference>
<keyword evidence="4" id="KW-1185">Reference proteome</keyword>
<protein>
    <recommendedName>
        <fullName evidence="2">HAT C-terminal dimerisation domain-containing protein</fullName>
    </recommendedName>
</protein>
<feature type="domain" description="HAT C-terminal dimerisation" evidence="2">
    <location>
        <begin position="528"/>
        <end position="604"/>
    </location>
</feature>
<dbReference type="VEuPathDB" id="FungiDB:PSHT_03176"/>
<evidence type="ECO:0000256" key="1">
    <source>
        <dbReference type="SAM" id="MobiDB-lite"/>
    </source>
</evidence>
<reference evidence="3" key="1">
    <citation type="submission" date="2017-12" db="EMBL/GenBank/DDBJ databases">
        <title>Gene loss provides genomic basis for host adaptation in cereal stripe rust fungi.</title>
        <authorList>
            <person name="Xia C."/>
        </authorList>
    </citation>
    <scope>NUCLEOTIDE SEQUENCE [LARGE SCALE GENOMIC DNA]</scope>
    <source>
        <strain evidence="3">93-210</strain>
    </source>
</reference>
<dbReference type="EMBL" id="PKSL01000034">
    <property type="protein sequence ID" value="POW11995.1"/>
    <property type="molecule type" value="Genomic_DNA"/>
</dbReference>
<feature type="region of interest" description="Disordered" evidence="1">
    <location>
        <begin position="195"/>
        <end position="266"/>
    </location>
</feature>
<organism evidence="3 4">
    <name type="scientific">Puccinia striiformis</name>
    <dbReference type="NCBI Taxonomy" id="27350"/>
    <lineage>
        <taxon>Eukaryota</taxon>
        <taxon>Fungi</taxon>
        <taxon>Dikarya</taxon>
        <taxon>Basidiomycota</taxon>
        <taxon>Pucciniomycotina</taxon>
        <taxon>Pucciniomycetes</taxon>
        <taxon>Pucciniales</taxon>
        <taxon>Pucciniaceae</taxon>
        <taxon>Puccinia</taxon>
    </lineage>
</organism>
<dbReference type="Pfam" id="PF05699">
    <property type="entry name" value="Dimer_Tnp_hAT"/>
    <property type="match status" value="1"/>
</dbReference>
<dbReference type="InterPro" id="IPR008906">
    <property type="entry name" value="HATC_C_dom"/>
</dbReference>
<dbReference type="VEuPathDB" id="FungiDB:PSTT_04832"/>
<evidence type="ECO:0000313" key="3">
    <source>
        <dbReference type="EMBL" id="POW11995.1"/>
    </source>
</evidence>
<dbReference type="VEuPathDB" id="FungiDB:PSHT_10088"/>
<evidence type="ECO:0000259" key="2">
    <source>
        <dbReference type="Pfam" id="PF05699"/>
    </source>
</evidence>
<name>A0A2S4VR25_9BASI</name>
<dbReference type="PANTHER" id="PTHR47501:SF5">
    <property type="entry name" value="HAT C-TERMINAL DIMERISATION DOMAIN-CONTAINING PROTEIN"/>
    <property type="match status" value="1"/>
</dbReference>
<dbReference type="PANTHER" id="PTHR47501">
    <property type="entry name" value="TRANSPOSASE-RELATED"/>
    <property type="match status" value="1"/>
</dbReference>
<accession>A0A2S4VR25</accession>
<dbReference type="InterPro" id="IPR012337">
    <property type="entry name" value="RNaseH-like_sf"/>
</dbReference>
<gene>
    <name evidence="3" type="ORF">PSTT_04832</name>
</gene>
<feature type="compositionally biased region" description="Basic and acidic residues" evidence="1">
    <location>
        <begin position="209"/>
        <end position="219"/>
    </location>
</feature>
<dbReference type="Proteomes" id="UP000239156">
    <property type="component" value="Unassembled WGS sequence"/>
</dbReference>
<comment type="caution">
    <text evidence="3">The sequence shown here is derived from an EMBL/GenBank/DDBJ whole genome shotgun (WGS) entry which is preliminary data.</text>
</comment>
<sequence>MIWQIRQALPWTRIENPILRATFQYANQKAVLYGQRWSADESKKLYLMLKKHIFEELNDLDTKFTLVHDVRTTKGNRFAFIRAAVAYIDTKWQYVVRHLTLKMIPWRHTTDSGSNNNTMASTMYDLLHESNKATHGDESAESGWDPTCMHIQCFCHKLALIVNAGLKALSLQTLPPGKVKRSVLGFFPVLGKVTKEEEERDTNTQPSKVNEEPVPHLDDYEAGTESDYGNADKERSEEEEDDETLSDSKEPNTGTNRSTQNKHFKSTKLLQLTQKLDEIIKQITRSAAQRSYFEKTADNLRLKVAPLIAGYGIRWNIRYQSYQKAINARVVIDHIIKGDQENHSSGVFANVHFSPRDWEEVDNLNAELEVFVKLTSQMEGDSATCTHVIPKYLELKENLTGKIESSEESELLYPMYHAMLKRVNKYLDEAMRCDTLILATILHPCYRMHLFELGFGVDSTEVKDSLKLLRRVYRYTEMQEKKKASLKTPIDPDVGVIEKPVKPPTAGNSLMSRLASRMKVQPTAEANEIEAYLKADLLFKDDAIDHKTTPLLWWKANHSTYPNLAVMARAYLGTPGSSSTVKRLFSSAADVCSSSRGRMLPSTMSHCSKK</sequence>
<dbReference type="AlphaFoldDB" id="A0A2S4VR25"/>